<name>A0AAW8CLA5_9PAST</name>
<dbReference type="EMBL" id="JASAXT010000032">
    <property type="protein sequence ID" value="MDP8149477.1"/>
    <property type="molecule type" value="Genomic_DNA"/>
</dbReference>
<proteinExistence type="predicted"/>
<gene>
    <name evidence="1" type="ORF">QJU57_10395</name>
</gene>
<protein>
    <submittedName>
        <fullName evidence="1">Uncharacterized protein</fullName>
    </submittedName>
</protein>
<organism evidence="1 2">
    <name type="scientific">Phocoenobacter atlanticus subsp. atlanticus</name>
    <dbReference type="NCBI Taxonomy" id="3061285"/>
    <lineage>
        <taxon>Bacteria</taxon>
        <taxon>Pseudomonadati</taxon>
        <taxon>Pseudomonadota</taxon>
        <taxon>Gammaproteobacteria</taxon>
        <taxon>Pasteurellales</taxon>
        <taxon>Pasteurellaceae</taxon>
        <taxon>Phocoenobacter</taxon>
        <taxon>Phocoenobacter atlanticus</taxon>
    </lineage>
</organism>
<accession>A0AAW8CLA5</accession>
<dbReference type="AlphaFoldDB" id="A0AAW8CLA5"/>
<dbReference type="Proteomes" id="UP001226020">
    <property type="component" value="Unassembled WGS sequence"/>
</dbReference>
<evidence type="ECO:0000313" key="2">
    <source>
        <dbReference type="Proteomes" id="UP001226020"/>
    </source>
</evidence>
<reference evidence="1 2" key="1">
    <citation type="journal article" date="2023" name="Front. Microbiol.">
        <title>Phylogeography and host specificity of Pasteurellaceae pathogenic to sea-farmed fish in the north-east Atlantic.</title>
        <authorList>
            <person name="Gulla S."/>
            <person name="Colquhoun D.J."/>
            <person name="Olsen A.B."/>
            <person name="Spilsberg B."/>
            <person name="Lagesen K."/>
            <person name="Aakesson C.P."/>
            <person name="Strom S."/>
            <person name="Manji F."/>
            <person name="Birkbeck T.H."/>
            <person name="Nilsen H.K."/>
        </authorList>
    </citation>
    <scope>NUCLEOTIDE SEQUENCE [LARGE SCALE GENOMIC DNA]</scope>
    <source>
        <strain evidence="1 2">NVIB3131</strain>
    </source>
</reference>
<sequence length="49" mass="5740">MYNTYSAHNDFETYAHFVASSVVCDSVVKTYQKKTNTKRTFLLIKKVNF</sequence>
<comment type="caution">
    <text evidence="1">The sequence shown here is derived from an EMBL/GenBank/DDBJ whole genome shotgun (WGS) entry which is preliminary data.</text>
</comment>
<keyword evidence="2" id="KW-1185">Reference proteome</keyword>
<dbReference type="RefSeq" id="WP_306352428.1">
    <property type="nucleotide sequence ID" value="NZ_JASAWV010000033.1"/>
</dbReference>
<evidence type="ECO:0000313" key="1">
    <source>
        <dbReference type="EMBL" id="MDP8149477.1"/>
    </source>
</evidence>